<organism evidence="1 2">
    <name type="scientific">Meloidogyne incognita</name>
    <name type="common">Southern root-knot nematode worm</name>
    <name type="synonym">Oxyuris incognita</name>
    <dbReference type="NCBI Taxonomy" id="6306"/>
    <lineage>
        <taxon>Eukaryota</taxon>
        <taxon>Metazoa</taxon>
        <taxon>Ecdysozoa</taxon>
        <taxon>Nematoda</taxon>
        <taxon>Chromadorea</taxon>
        <taxon>Rhabditida</taxon>
        <taxon>Tylenchina</taxon>
        <taxon>Tylenchomorpha</taxon>
        <taxon>Tylenchoidea</taxon>
        <taxon>Meloidogynidae</taxon>
        <taxon>Meloidogyninae</taxon>
        <taxon>Meloidogyne</taxon>
        <taxon>Meloidogyne incognita group</taxon>
    </lineage>
</organism>
<dbReference type="AlphaFoldDB" id="A0A914MDE4"/>
<evidence type="ECO:0000313" key="1">
    <source>
        <dbReference type="Proteomes" id="UP000887563"/>
    </source>
</evidence>
<accession>A0A914MDE4</accession>
<sequence length="62" mass="6779">MIIWSITIATIDSESISNKVPACSEHSLCASIQVLRVWSNIRTRLSTLNAGQSASVARLKFC</sequence>
<name>A0A914MDE4_MELIC</name>
<dbReference type="WBParaSite" id="Minc3s01318g22717">
    <property type="protein sequence ID" value="Minc3s01318g22717"/>
    <property type="gene ID" value="Minc3s01318g22717"/>
</dbReference>
<evidence type="ECO:0000313" key="2">
    <source>
        <dbReference type="WBParaSite" id="Minc3s01318g22717"/>
    </source>
</evidence>
<dbReference type="Proteomes" id="UP000887563">
    <property type="component" value="Unplaced"/>
</dbReference>
<protein>
    <submittedName>
        <fullName evidence="2">Candidate secreted effector</fullName>
    </submittedName>
</protein>
<keyword evidence="1" id="KW-1185">Reference proteome</keyword>
<proteinExistence type="predicted"/>
<reference evidence="2" key="1">
    <citation type="submission" date="2022-11" db="UniProtKB">
        <authorList>
            <consortium name="WormBaseParasite"/>
        </authorList>
    </citation>
    <scope>IDENTIFICATION</scope>
</reference>